<reference evidence="2 4" key="1">
    <citation type="submission" date="2015-11" db="EMBL/GenBank/DDBJ databases">
        <title>Expanding the genomic diversity of Burkholderia species for the development of highly accurate diagnostics.</title>
        <authorList>
            <person name="Sahl J."/>
            <person name="Keim P."/>
            <person name="Wagner D."/>
        </authorList>
    </citation>
    <scope>NUCLEOTIDE SEQUENCE [LARGE SCALE GENOMIC DNA]</scope>
    <source>
        <strain evidence="2 4">TSV85</strain>
    </source>
</reference>
<keyword evidence="1" id="KW-0732">Signal</keyword>
<organism evidence="2 4">
    <name type="scientific">Burkholderia singularis</name>
    <dbReference type="NCBI Taxonomy" id="1503053"/>
    <lineage>
        <taxon>Bacteria</taxon>
        <taxon>Pseudomonadati</taxon>
        <taxon>Pseudomonadota</taxon>
        <taxon>Betaproteobacteria</taxon>
        <taxon>Burkholderiales</taxon>
        <taxon>Burkholderiaceae</taxon>
        <taxon>Burkholderia</taxon>
        <taxon>pseudomallei group</taxon>
    </lineage>
</organism>
<sequence>MNHPIRFIARLLISVATLANAASAWADAPTPGAALDSALDCSSTGHAFIAPLLARQAIRSQPMHVEANSVNAFRTNSPLTAYGFPVFVVLGYQADDPLFKQGDGEPIGAWAYGVVVRGTKSEVEEKVRAAGSQATVKTALPFLTAIVCTPR</sequence>
<gene>
    <name evidence="3" type="ORF">BSIN_2578</name>
    <name evidence="2" type="ORF">WS67_05510</name>
</gene>
<dbReference type="EMBL" id="FXAN01000041">
    <property type="protein sequence ID" value="SMF99560.1"/>
    <property type="molecule type" value="Genomic_DNA"/>
</dbReference>
<evidence type="ECO:0000313" key="2">
    <source>
        <dbReference type="EMBL" id="KVE29311.1"/>
    </source>
</evidence>
<proteinExistence type="predicted"/>
<dbReference type="OrthoDB" id="8966171at2"/>
<dbReference type="AlphaFoldDB" id="A0A103E759"/>
<accession>A0A103E759</accession>
<reference evidence="3 5" key="2">
    <citation type="submission" date="2017-04" db="EMBL/GenBank/DDBJ databases">
        <authorList>
            <person name="Afonso C.L."/>
            <person name="Miller P.J."/>
            <person name="Scott M.A."/>
            <person name="Spackman E."/>
            <person name="Goraichik I."/>
            <person name="Dimitrov K.M."/>
            <person name="Suarez D.L."/>
            <person name="Swayne D.E."/>
        </authorList>
    </citation>
    <scope>NUCLEOTIDE SEQUENCE [LARGE SCALE GENOMIC DNA]</scope>
    <source>
        <strain evidence="3">LMG 28154</strain>
    </source>
</reference>
<dbReference type="RefSeq" id="WP_059513806.1">
    <property type="nucleotide sequence ID" value="NZ_FXAN01000041.1"/>
</dbReference>
<evidence type="ECO:0000313" key="5">
    <source>
        <dbReference type="Proteomes" id="UP000198460"/>
    </source>
</evidence>
<evidence type="ECO:0000313" key="4">
    <source>
        <dbReference type="Proteomes" id="UP000062788"/>
    </source>
</evidence>
<protein>
    <submittedName>
        <fullName evidence="2">Uncharacterized protein</fullName>
    </submittedName>
</protein>
<name>A0A103E759_9BURK</name>
<dbReference type="Proteomes" id="UP000062788">
    <property type="component" value="Unassembled WGS sequence"/>
</dbReference>
<keyword evidence="4" id="KW-1185">Reference proteome</keyword>
<dbReference type="EMBL" id="LOWA01000014">
    <property type="protein sequence ID" value="KVE29311.1"/>
    <property type="molecule type" value="Genomic_DNA"/>
</dbReference>
<feature type="chain" id="PRO_5015049542" evidence="1">
    <location>
        <begin position="22"/>
        <end position="151"/>
    </location>
</feature>
<evidence type="ECO:0000313" key="3">
    <source>
        <dbReference type="EMBL" id="SMF99560.1"/>
    </source>
</evidence>
<dbReference type="Proteomes" id="UP000198460">
    <property type="component" value="Unassembled WGS sequence"/>
</dbReference>
<feature type="signal peptide" evidence="1">
    <location>
        <begin position="1"/>
        <end position="21"/>
    </location>
</feature>
<evidence type="ECO:0000256" key="1">
    <source>
        <dbReference type="SAM" id="SignalP"/>
    </source>
</evidence>